<feature type="region of interest" description="Disordered" evidence="1">
    <location>
        <begin position="1"/>
        <end position="23"/>
    </location>
</feature>
<sequence length="155" mass="16739">MLGTPKYHFKTPRGQGNARQPPGLCLKGHSVQCHESQGTGIEGLHPVSSCEAQSLRRVSPGDRPRAHVSTASQPSRNPVASTVMCLGDPTDTKEQQDQVWAGPAPRSGAPGAQVLTVAPGSRMPAAPHPPCPCLPQTRWWELEVPWLWSHPCNYL</sequence>
<evidence type="ECO:0000313" key="2">
    <source>
        <dbReference type="EMBL" id="VTJ82468.1"/>
    </source>
</evidence>
<gene>
    <name evidence="2" type="ORF">MONAX_5E038132</name>
</gene>
<protein>
    <submittedName>
        <fullName evidence="2">Uncharacterized protein</fullName>
    </submittedName>
</protein>
<dbReference type="Proteomes" id="UP000335636">
    <property type="component" value="Unassembled WGS sequence"/>
</dbReference>
<evidence type="ECO:0000256" key="1">
    <source>
        <dbReference type="SAM" id="MobiDB-lite"/>
    </source>
</evidence>
<keyword evidence="3" id="KW-1185">Reference proteome</keyword>
<accession>A0A5E4CKZ6</accession>
<name>A0A5E4CKZ6_MARMO</name>
<proteinExistence type="predicted"/>
<dbReference type="AlphaFoldDB" id="A0A5E4CKZ6"/>
<evidence type="ECO:0000313" key="3">
    <source>
        <dbReference type="Proteomes" id="UP000335636"/>
    </source>
</evidence>
<comment type="caution">
    <text evidence="2">The sequence shown here is derived from an EMBL/GenBank/DDBJ whole genome shotgun (WGS) entry which is preliminary data.</text>
</comment>
<feature type="region of interest" description="Disordered" evidence="1">
    <location>
        <begin position="53"/>
        <end position="109"/>
    </location>
</feature>
<organism evidence="2 3">
    <name type="scientific">Marmota monax</name>
    <name type="common">Woodchuck</name>
    <dbReference type="NCBI Taxonomy" id="9995"/>
    <lineage>
        <taxon>Eukaryota</taxon>
        <taxon>Metazoa</taxon>
        <taxon>Chordata</taxon>
        <taxon>Craniata</taxon>
        <taxon>Vertebrata</taxon>
        <taxon>Euteleostomi</taxon>
        <taxon>Mammalia</taxon>
        <taxon>Eutheria</taxon>
        <taxon>Euarchontoglires</taxon>
        <taxon>Glires</taxon>
        <taxon>Rodentia</taxon>
        <taxon>Sciuromorpha</taxon>
        <taxon>Sciuridae</taxon>
        <taxon>Xerinae</taxon>
        <taxon>Marmotini</taxon>
        <taxon>Marmota</taxon>
    </lineage>
</organism>
<reference evidence="2" key="1">
    <citation type="submission" date="2019-04" db="EMBL/GenBank/DDBJ databases">
        <authorList>
            <person name="Alioto T."/>
            <person name="Alioto T."/>
        </authorList>
    </citation>
    <scope>NUCLEOTIDE SEQUENCE [LARGE SCALE GENOMIC DNA]</scope>
</reference>
<feature type="compositionally biased region" description="Polar residues" evidence="1">
    <location>
        <begin position="69"/>
        <end position="80"/>
    </location>
</feature>
<dbReference type="EMBL" id="CABDUW010001542">
    <property type="protein sequence ID" value="VTJ82468.1"/>
    <property type="molecule type" value="Genomic_DNA"/>
</dbReference>